<protein>
    <submittedName>
        <fullName evidence="5">Uncharacterized protein LOC111084978</fullName>
    </submittedName>
</protein>
<proteinExistence type="predicted"/>
<keyword evidence="4" id="KW-1185">Reference proteome</keyword>
<accession>A0ABM1S1F1</accession>
<feature type="region of interest" description="Disordered" evidence="1">
    <location>
        <begin position="217"/>
        <end position="239"/>
    </location>
</feature>
<evidence type="ECO:0000256" key="3">
    <source>
        <dbReference type="SAM" id="SignalP"/>
    </source>
</evidence>
<keyword evidence="2" id="KW-1133">Transmembrane helix</keyword>
<feature type="signal peptide" evidence="3">
    <location>
        <begin position="1"/>
        <end position="25"/>
    </location>
</feature>
<keyword evidence="2" id="KW-0472">Membrane</keyword>
<dbReference type="Proteomes" id="UP000694941">
    <property type="component" value="Unplaced"/>
</dbReference>
<evidence type="ECO:0000256" key="1">
    <source>
        <dbReference type="SAM" id="MobiDB-lite"/>
    </source>
</evidence>
<keyword evidence="2" id="KW-0812">Transmembrane</keyword>
<evidence type="ECO:0000313" key="4">
    <source>
        <dbReference type="Proteomes" id="UP000694941"/>
    </source>
</evidence>
<feature type="transmembrane region" description="Helical" evidence="2">
    <location>
        <begin position="161"/>
        <end position="185"/>
    </location>
</feature>
<organism evidence="4 5">
    <name type="scientific">Limulus polyphemus</name>
    <name type="common">Atlantic horseshoe crab</name>
    <dbReference type="NCBI Taxonomy" id="6850"/>
    <lineage>
        <taxon>Eukaryota</taxon>
        <taxon>Metazoa</taxon>
        <taxon>Ecdysozoa</taxon>
        <taxon>Arthropoda</taxon>
        <taxon>Chelicerata</taxon>
        <taxon>Merostomata</taxon>
        <taxon>Xiphosura</taxon>
        <taxon>Limulidae</taxon>
        <taxon>Limulus</taxon>
    </lineage>
</organism>
<keyword evidence="3" id="KW-0732">Signal</keyword>
<feature type="compositionally biased region" description="Basic residues" evidence="1">
    <location>
        <begin position="261"/>
        <end position="272"/>
    </location>
</feature>
<gene>
    <name evidence="5" type="primary">LOC111084978</name>
</gene>
<evidence type="ECO:0000256" key="2">
    <source>
        <dbReference type="SAM" id="Phobius"/>
    </source>
</evidence>
<reference evidence="5" key="1">
    <citation type="submission" date="2025-08" db="UniProtKB">
        <authorList>
            <consortium name="RefSeq"/>
        </authorList>
    </citation>
    <scope>IDENTIFICATION</scope>
    <source>
        <tissue evidence="5">Muscle</tissue>
    </source>
</reference>
<feature type="chain" id="PRO_5046062120" evidence="3">
    <location>
        <begin position="26"/>
        <end position="318"/>
    </location>
</feature>
<name>A0ABM1S1F1_LIMPO</name>
<feature type="region of interest" description="Disordered" evidence="1">
    <location>
        <begin position="261"/>
        <end position="318"/>
    </location>
</feature>
<feature type="compositionally biased region" description="Polar residues" evidence="1">
    <location>
        <begin position="283"/>
        <end position="296"/>
    </location>
</feature>
<evidence type="ECO:0000313" key="5">
    <source>
        <dbReference type="RefSeq" id="XP_022237456.1"/>
    </source>
</evidence>
<dbReference type="RefSeq" id="XP_022237456.1">
    <property type="nucleotide sequence ID" value="XM_022381748.1"/>
</dbReference>
<sequence>MQLGGLVGLAILYVTLAFFCSRAEAWLLPSGRNPKIPWKRRIAGLEINVTDEDEGIDVYVGEPCENTCSNNLHNIYCNLTTKRCECLKEYPVRVKRKGCVKGARLWEKCDYTESCSYYNDHAMCNSHGECRCEEGYKSYSDETGEMCIPGKGDGILENPDLMTGIMVVAGVMIGTALFCLVLRLFSRARFGRNRGRFGNAAELPVVLTGTEALASIPCSRPPSRGSASNEYLPSSRSASVRSHASVRSYAYIRNQSPIHKLRGKHEKVHVRRTASLQQDEHSSLQSLNYHNPNSTAEDPKTESVIPETATKDVLTNNK</sequence>
<dbReference type="GeneID" id="111084978"/>